<feature type="region of interest" description="Disordered" evidence="1">
    <location>
        <begin position="32"/>
        <end position="65"/>
    </location>
</feature>
<organism evidence="2 3">
    <name type="scientific">Thalassospira lucentensis</name>
    <dbReference type="NCBI Taxonomy" id="168935"/>
    <lineage>
        <taxon>Bacteria</taxon>
        <taxon>Pseudomonadati</taxon>
        <taxon>Pseudomonadota</taxon>
        <taxon>Alphaproteobacteria</taxon>
        <taxon>Rhodospirillales</taxon>
        <taxon>Thalassospiraceae</taxon>
        <taxon>Thalassospira</taxon>
    </lineage>
</organism>
<name>A0A358HPJ8_9PROT</name>
<proteinExistence type="predicted"/>
<accession>A0A358HPJ8</accession>
<evidence type="ECO:0000256" key="1">
    <source>
        <dbReference type="SAM" id="MobiDB-lite"/>
    </source>
</evidence>
<dbReference type="EMBL" id="DOOG01000037">
    <property type="protein sequence ID" value="HBU97109.1"/>
    <property type="molecule type" value="Genomic_DNA"/>
</dbReference>
<dbReference type="AlphaFoldDB" id="A0A358HPJ8"/>
<dbReference type="Proteomes" id="UP000264753">
    <property type="component" value="Unassembled WGS sequence"/>
</dbReference>
<gene>
    <name evidence="2" type="ORF">DEF21_04275</name>
</gene>
<evidence type="ECO:0000313" key="2">
    <source>
        <dbReference type="EMBL" id="HBU97109.1"/>
    </source>
</evidence>
<protein>
    <submittedName>
        <fullName evidence="2">Uncharacterized protein</fullName>
    </submittedName>
</protein>
<sequence>MLMKAGSGSAVPAFFMYLDCLGFMIAEGMTGRQKNTGFGRYDKSTRQRIRTSKIWSSDPDIQARD</sequence>
<reference evidence="2 3" key="1">
    <citation type="journal article" date="2018" name="Nat. Biotechnol.">
        <title>A standardized bacterial taxonomy based on genome phylogeny substantially revises the tree of life.</title>
        <authorList>
            <person name="Parks D.H."/>
            <person name="Chuvochina M."/>
            <person name="Waite D.W."/>
            <person name="Rinke C."/>
            <person name="Skarshewski A."/>
            <person name="Chaumeil P.A."/>
            <person name="Hugenholtz P."/>
        </authorList>
    </citation>
    <scope>NUCLEOTIDE SEQUENCE [LARGE SCALE GENOMIC DNA]</scope>
    <source>
        <strain evidence="2">UBA8707</strain>
    </source>
</reference>
<evidence type="ECO:0000313" key="3">
    <source>
        <dbReference type="Proteomes" id="UP000264753"/>
    </source>
</evidence>
<comment type="caution">
    <text evidence="2">The sequence shown here is derived from an EMBL/GenBank/DDBJ whole genome shotgun (WGS) entry which is preliminary data.</text>
</comment>